<accession>A0A8J2PJN2</accession>
<evidence type="ECO:0000256" key="1">
    <source>
        <dbReference type="ARBA" id="ARBA00004651"/>
    </source>
</evidence>
<evidence type="ECO:0000256" key="5">
    <source>
        <dbReference type="ARBA" id="ARBA00023065"/>
    </source>
</evidence>
<keyword evidence="6" id="KW-0739">Sodium transport</keyword>
<dbReference type="InterPro" id="IPR001734">
    <property type="entry name" value="Na/solute_symporter"/>
</dbReference>
<dbReference type="Proteomes" id="UP000708208">
    <property type="component" value="Unassembled WGS sequence"/>
</dbReference>
<keyword evidence="3" id="KW-1003">Cell membrane</keyword>
<dbReference type="PROSITE" id="PS50283">
    <property type="entry name" value="NA_SOLUT_SYMP_3"/>
    <property type="match status" value="1"/>
</dbReference>
<comment type="caution">
    <text evidence="7">The sequence shown here is derived from an EMBL/GenBank/DDBJ whole genome shotgun (WGS) entry which is preliminary data.</text>
</comment>
<dbReference type="PANTHER" id="PTHR42985">
    <property type="entry name" value="SODIUM-COUPLED MONOCARBOXYLATE TRANSPORTER"/>
    <property type="match status" value="1"/>
</dbReference>
<name>A0A8J2PJN2_9HEXA</name>
<evidence type="ECO:0000256" key="3">
    <source>
        <dbReference type="ARBA" id="ARBA00022475"/>
    </source>
</evidence>
<proteinExistence type="predicted"/>
<gene>
    <name evidence="7" type="ORF">AFUS01_LOCUS42702</name>
</gene>
<dbReference type="OrthoDB" id="6606086at2759"/>
<keyword evidence="5" id="KW-0406">Ion transport</keyword>
<sequence>YARFYNCDPLKQKVITNSDQLLPILAMETSRNLPGLAGIFVGGLTSASLSYVSGALSGLSSILTYDYIRKWFP</sequence>
<dbReference type="GO" id="GO:0006814">
    <property type="term" value="P:sodium ion transport"/>
    <property type="evidence" value="ECO:0007669"/>
    <property type="project" value="UniProtKB-KW"/>
</dbReference>
<evidence type="ECO:0000256" key="4">
    <source>
        <dbReference type="ARBA" id="ARBA00023053"/>
    </source>
</evidence>
<reference evidence="7" key="1">
    <citation type="submission" date="2021-06" db="EMBL/GenBank/DDBJ databases">
        <authorList>
            <person name="Hodson N. C."/>
            <person name="Mongue J. A."/>
            <person name="Jaron S. K."/>
        </authorList>
    </citation>
    <scope>NUCLEOTIDE SEQUENCE</scope>
</reference>
<protein>
    <submittedName>
        <fullName evidence="7">Uncharacterized protein</fullName>
    </submittedName>
</protein>
<keyword evidence="4" id="KW-0915">Sodium</keyword>
<dbReference type="GO" id="GO:0015293">
    <property type="term" value="F:symporter activity"/>
    <property type="evidence" value="ECO:0007669"/>
    <property type="project" value="TreeGrafter"/>
</dbReference>
<dbReference type="AlphaFoldDB" id="A0A8J2PJN2"/>
<evidence type="ECO:0000256" key="2">
    <source>
        <dbReference type="ARBA" id="ARBA00022448"/>
    </source>
</evidence>
<evidence type="ECO:0000313" key="7">
    <source>
        <dbReference type="EMBL" id="CAG7833053.1"/>
    </source>
</evidence>
<keyword evidence="3" id="KW-0472">Membrane</keyword>
<comment type="subcellular location">
    <subcellularLocation>
        <location evidence="1">Cell membrane</location>
        <topology evidence="1">Multi-pass membrane protein</topology>
    </subcellularLocation>
</comment>
<feature type="non-terminal residue" evidence="7">
    <location>
        <position position="1"/>
    </location>
</feature>
<feature type="non-terminal residue" evidence="7">
    <location>
        <position position="73"/>
    </location>
</feature>
<dbReference type="EMBL" id="CAJVCH010568281">
    <property type="protein sequence ID" value="CAG7833053.1"/>
    <property type="molecule type" value="Genomic_DNA"/>
</dbReference>
<keyword evidence="2" id="KW-0813">Transport</keyword>
<dbReference type="GO" id="GO:0005886">
    <property type="term" value="C:plasma membrane"/>
    <property type="evidence" value="ECO:0007669"/>
    <property type="project" value="UniProtKB-SubCell"/>
</dbReference>
<evidence type="ECO:0000256" key="6">
    <source>
        <dbReference type="ARBA" id="ARBA00023201"/>
    </source>
</evidence>
<keyword evidence="8" id="KW-1185">Reference proteome</keyword>
<evidence type="ECO:0000313" key="8">
    <source>
        <dbReference type="Proteomes" id="UP000708208"/>
    </source>
</evidence>
<dbReference type="PANTHER" id="PTHR42985:SF40">
    <property type="entry name" value="LD47995P-RELATED"/>
    <property type="match status" value="1"/>
</dbReference>
<organism evidence="7 8">
    <name type="scientific">Allacma fusca</name>
    <dbReference type="NCBI Taxonomy" id="39272"/>
    <lineage>
        <taxon>Eukaryota</taxon>
        <taxon>Metazoa</taxon>
        <taxon>Ecdysozoa</taxon>
        <taxon>Arthropoda</taxon>
        <taxon>Hexapoda</taxon>
        <taxon>Collembola</taxon>
        <taxon>Symphypleona</taxon>
        <taxon>Sminthuridae</taxon>
        <taxon>Allacma</taxon>
    </lineage>
</organism>
<dbReference type="InterPro" id="IPR051163">
    <property type="entry name" value="Sodium:Solute_Symporter_SSF"/>
</dbReference>